<evidence type="ECO:0000313" key="3">
    <source>
        <dbReference type="EMBL" id="MBM6703776.1"/>
    </source>
</evidence>
<dbReference type="SUPFAM" id="SSF89550">
    <property type="entry name" value="PHP domain-like"/>
    <property type="match status" value="1"/>
</dbReference>
<dbReference type="PANTHER" id="PTHR42924:SF3">
    <property type="entry name" value="POLYMERASE_HISTIDINOL PHOSPHATASE N-TERMINAL DOMAIN-CONTAINING PROTEIN"/>
    <property type="match status" value="1"/>
</dbReference>
<dbReference type="RefSeq" id="WP_205102248.1">
    <property type="nucleotide sequence ID" value="NZ_JACJJC010000005.1"/>
</dbReference>
<dbReference type="CDD" id="cd07438">
    <property type="entry name" value="PHP_HisPPase_AMP"/>
    <property type="match status" value="1"/>
</dbReference>
<proteinExistence type="predicted"/>
<dbReference type="InterPro" id="IPR052018">
    <property type="entry name" value="PHP_domain"/>
</dbReference>
<dbReference type="InterPro" id="IPR016195">
    <property type="entry name" value="Pol/histidinol_Pase-like"/>
</dbReference>
<feature type="domain" description="Polymerase/histidinol phosphatase N-terminal" evidence="2">
    <location>
        <begin position="3"/>
        <end position="68"/>
    </location>
</feature>
<dbReference type="PANTHER" id="PTHR42924">
    <property type="entry name" value="EXONUCLEASE"/>
    <property type="match status" value="1"/>
</dbReference>
<evidence type="ECO:0000313" key="4">
    <source>
        <dbReference type="Proteomes" id="UP000715095"/>
    </source>
</evidence>
<evidence type="ECO:0000256" key="1">
    <source>
        <dbReference type="SAM" id="MobiDB-lite"/>
    </source>
</evidence>
<comment type="caution">
    <text evidence="3">The sequence shown here is derived from an EMBL/GenBank/DDBJ whole genome shotgun (WGS) entry which is preliminary data.</text>
</comment>
<gene>
    <name evidence="3" type="ORF">H6A60_04650</name>
</gene>
<organism evidence="3 4">
    <name type="scientific">Sutterella massiliensis</name>
    <dbReference type="NCBI Taxonomy" id="1816689"/>
    <lineage>
        <taxon>Bacteria</taxon>
        <taxon>Pseudomonadati</taxon>
        <taxon>Pseudomonadota</taxon>
        <taxon>Betaproteobacteria</taxon>
        <taxon>Burkholderiales</taxon>
        <taxon>Sutterellaceae</taxon>
        <taxon>Sutterella</taxon>
    </lineage>
</organism>
<dbReference type="Gene3D" id="3.20.20.140">
    <property type="entry name" value="Metal-dependent hydrolases"/>
    <property type="match status" value="1"/>
</dbReference>
<feature type="region of interest" description="Disordered" evidence="1">
    <location>
        <begin position="247"/>
        <end position="267"/>
    </location>
</feature>
<name>A0ABS2DR05_9BURK</name>
<protein>
    <submittedName>
        <fullName evidence="3">PHP domain-containing protein</fullName>
    </submittedName>
</protein>
<accession>A0ABS2DR05</accession>
<dbReference type="Pfam" id="PF02811">
    <property type="entry name" value="PHP"/>
    <property type="match status" value="1"/>
</dbReference>
<dbReference type="InterPro" id="IPR004013">
    <property type="entry name" value="PHP_dom"/>
</dbReference>
<dbReference type="InterPro" id="IPR003141">
    <property type="entry name" value="Pol/His_phosphatase_N"/>
</dbReference>
<dbReference type="SMART" id="SM00481">
    <property type="entry name" value="POLIIIAc"/>
    <property type="match status" value="1"/>
</dbReference>
<dbReference type="Proteomes" id="UP000715095">
    <property type="component" value="Unassembled WGS sequence"/>
</dbReference>
<dbReference type="Gene3D" id="1.10.150.650">
    <property type="match status" value="1"/>
</dbReference>
<sequence>MPVDMHMHSNASDGALKPAELVGLCARQGIRLMSLTDHDTMAGTAAARDAAKALGIEFVTGVEVSTLWGGQTIHIVGYGIDPESPGVAAFFADVSKKREARGREMGAAFEKLGMPGAFEGAVKLAGGSTDNLSRTHFGLWLLEKGYIRVYQEAFDKYLSRGRPCSVDVAWPSIPEALDFIRAEGGTAVLAHPGRYKYASAWEETALLETFQGAGGTAIEVTSGSQGEKANVHFAEVARQMGFLASTGSDWHSQRSKRPMPGEQPPIPHDLRPVWTLWGYPTSFD</sequence>
<keyword evidence="4" id="KW-1185">Reference proteome</keyword>
<evidence type="ECO:0000259" key="2">
    <source>
        <dbReference type="SMART" id="SM00481"/>
    </source>
</evidence>
<reference evidence="3 4" key="1">
    <citation type="journal article" date="2021" name="Sci. Rep.">
        <title>The distribution of antibiotic resistance genes in chicken gut microbiota commensals.</title>
        <authorList>
            <person name="Juricova H."/>
            <person name="Matiasovicova J."/>
            <person name="Kubasova T."/>
            <person name="Cejkova D."/>
            <person name="Rychlik I."/>
        </authorList>
    </citation>
    <scope>NUCLEOTIDE SEQUENCE [LARGE SCALE GENOMIC DNA]</scope>
    <source>
        <strain evidence="3 4">An829</strain>
    </source>
</reference>
<dbReference type="EMBL" id="JACJJC010000005">
    <property type="protein sequence ID" value="MBM6703776.1"/>
    <property type="molecule type" value="Genomic_DNA"/>
</dbReference>